<gene>
    <name evidence="1" type="ORF">ONZ51_g1339</name>
</gene>
<sequence length="137" mass="16302">MSQHRFRVNPVKSYSERMTETRSELRKLVRERLCDITGEPSAQMRWAQGAYMRDVVARYRVRIEGWPLREVPFKNLSDVPNLRRLELLLRNWKEGKIYFRRITEEEYQTMVADPSPWLEYVETGEGEHGEPEAADDA</sequence>
<evidence type="ECO:0000313" key="1">
    <source>
        <dbReference type="EMBL" id="KAJ8496034.1"/>
    </source>
</evidence>
<dbReference type="AlphaFoldDB" id="A0AAD7XD29"/>
<dbReference type="EMBL" id="JAPEVG010000018">
    <property type="protein sequence ID" value="KAJ8496034.1"/>
    <property type="molecule type" value="Genomic_DNA"/>
</dbReference>
<comment type="caution">
    <text evidence="1">The sequence shown here is derived from an EMBL/GenBank/DDBJ whole genome shotgun (WGS) entry which is preliminary data.</text>
</comment>
<accession>A0AAD7XD29</accession>
<keyword evidence="2" id="KW-1185">Reference proteome</keyword>
<name>A0AAD7XD29_9APHY</name>
<evidence type="ECO:0000313" key="2">
    <source>
        <dbReference type="Proteomes" id="UP001215151"/>
    </source>
</evidence>
<proteinExistence type="predicted"/>
<organism evidence="1 2">
    <name type="scientific">Trametes cubensis</name>
    <dbReference type="NCBI Taxonomy" id="1111947"/>
    <lineage>
        <taxon>Eukaryota</taxon>
        <taxon>Fungi</taxon>
        <taxon>Dikarya</taxon>
        <taxon>Basidiomycota</taxon>
        <taxon>Agaricomycotina</taxon>
        <taxon>Agaricomycetes</taxon>
        <taxon>Polyporales</taxon>
        <taxon>Polyporaceae</taxon>
        <taxon>Trametes</taxon>
    </lineage>
</organism>
<protein>
    <submittedName>
        <fullName evidence="1">Uncharacterized protein</fullName>
    </submittedName>
</protein>
<reference evidence="1" key="1">
    <citation type="submission" date="2022-11" db="EMBL/GenBank/DDBJ databases">
        <title>Genome Sequence of Cubamyces cubensis.</title>
        <authorList>
            <person name="Buettner E."/>
        </authorList>
    </citation>
    <scope>NUCLEOTIDE SEQUENCE</scope>
    <source>
        <strain evidence="1">MPL-01</strain>
    </source>
</reference>
<dbReference type="Proteomes" id="UP001215151">
    <property type="component" value="Unassembled WGS sequence"/>
</dbReference>